<evidence type="ECO:0000313" key="2">
    <source>
        <dbReference type="Proteomes" id="UP000236641"/>
    </source>
</evidence>
<reference evidence="1 2" key="1">
    <citation type="submission" date="2018-01" db="EMBL/GenBank/DDBJ databases">
        <title>The draft genome of Hanstruepera neustonica JCM19743.</title>
        <authorList>
            <person name="He R.-H."/>
            <person name="Du Z.-J."/>
        </authorList>
    </citation>
    <scope>NUCLEOTIDE SEQUENCE [LARGE SCALE GENOMIC DNA]</scope>
    <source>
        <strain evidence="1 2">JCM19743</strain>
    </source>
</reference>
<dbReference type="Proteomes" id="UP000236641">
    <property type="component" value="Unassembled WGS sequence"/>
</dbReference>
<protein>
    <recommendedName>
        <fullName evidence="3">Sugar-binding protein</fullName>
    </recommendedName>
</protein>
<dbReference type="EMBL" id="POWF01000001">
    <property type="protein sequence ID" value="PNQ75023.1"/>
    <property type="molecule type" value="Genomic_DNA"/>
</dbReference>
<evidence type="ECO:0008006" key="3">
    <source>
        <dbReference type="Google" id="ProtNLM"/>
    </source>
</evidence>
<accession>A0A2K1E428</accession>
<keyword evidence="2" id="KW-1185">Reference proteome</keyword>
<comment type="caution">
    <text evidence="1">The sequence shown here is derived from an EMBL/GenBank/DDBJ whole genome shotgun (WGS) entry which is preliminary data.</text>
</comment>
<name>A0A2K1E428_9FLAO</name>
<evidence type="ECO:0000313" key="1">
    <source>
        <dbReference type="EMBL" id="PNQ75023.1"/>
    </source>
</evidence>
<organism evidence="1 2">
    <name type="scientific">Hanstruepera neustonica</name>
    <dbReference type="NCBI Taxonomy" id="1445657"/>
    <lineage>
        <taxon>Bacteria</taxon>
        <taxon>Pseudomonadati</taxon>
        <taxon>Bacteroidota</taxon>
        <taxon>Flavobacteriia</taxon>
        <taxon>Flavobacteriales</taxon>
        <taxon>Flavobacteriaceae</taxon>
        <taxon>Hanstruepera</taxon>
    </lineage>
</organism>
<proteinExistence type="predicted"/>
<sequence>MGPAYSQQNLDTIYGNPKSVREKVEFLNEKKQNYKFMQNDGDYGHATIFTPKGIKSRFHLYWYNYHWVFYVNYFKEFLENGLPKNERWYNKDGSLEREFKYTYDKKNNLIEEKEVYFEGVFFETRLHYNHLNKLIASSYYSSDEPNEFSHWYYIRDKRNNIIETRTVDIEGEDYTIVNELNQEGKVVRVIRKYIPNWRKIEVLQKDLTYKRSVLHEYDYDEKGNKILELNYNEEAARVYSKKIFKYDSLNNLIETTAFFRPSDTTKYRTTKYVYNKDGLNTFKEELSSEEESEYESQRIFYNEDGLIIKNILNEKSLKTVLTFKYQFDKKGNWTEITKIVNGEPLYVWTRDIKYY</sequence>
<dbReference type="AlphaFoldDB" id="A0A2K1E428"/>
<gene>
    <name evidence="1" type="ORF">C1T31_02485</name>
</gene>